<feature type="transmembrane region" description="Helical" evidence="1">
    <location>
        <begin position="30"/>
        <end position="55"/>
    </location>
</feature>
<name>A0A0F8Z9U0_9ZZZZ</name>
<protein>
    <submittedName>
        <fullName evidence="2">Uncharacterized protein</fullName>
    </submittedName>
</protein>
<dbReference type="EMBL" id="LAZR01049042">
    <property type="protein sequence ID" value="KKK90567.1"/>
    <property type="molecule type" value="Genomic_DNA"/>
</dbReference>
<dbReference type="AlphaFoldDB" id="A0A0F8Z9U0"/>
<proteinExistence type="predicted"/>
<accession>A0A0F8Z9U0</accession>
<keyword evidence="1" id="KW-0472">Membrane</keyword>
<keyword evidence="1" id="KW-0812">Transmembrane</keyword>
<comment type="caution">
    <text evidence="2">The sequence shown here is derived from an EMBL/GenBank/DDBJ whole genome shotgun (WGS) entry which is preliminary data.</text>
</comment>
<organism evidence="2">
    <name type="scientific">marine sediment metagenome</name>
    <dbReference type="NCBI Taxonomy" id="412755"/>
    <lineage>
        <taxon>unclassified sequences</taxon>
        <taxon>metagenomes</taxon>
        <taxon>ecological metagenomes</taxon>
    </lineage>
</organism>
<evidence type="ECO:0000313" key="2">
    <source>
        <dbReference type="EMBL" id="KKK90567.1"/>
    </source>
</evidence>
<sequence length="56" mass="6376">MKPVTKTESKVKSNLKEILSEHTDKNIDGYMMVGIFLFLIMVTISIIAILITLFVF</sequence>
<evidence type="ECO:0000256" key="1">
    <source>
        <dbReference type="SAM" id="Phobius"/>
    </source>
</evidence>
<gene>
    <name evidence="2" type="ORF">LCGC14_2721690</name>
</gene>
<keyword evidence="1" id="KW-1133">Transmembrane helix</keyword>
<reference evidence="2" key="1">
    <citation type="journal article" date="2015" name="Nature">
        <title>Complex archaea that bridge the gap between prokaryotes and eukaryotes.</title>
        <authorList>
            <person name="Spang A."/>
            <person name="Saw J.H."/>
            <person name="Jorgensen S.L."/>
            <person name="Zaremba-Niedzwiedzka K."/>
            <person name="Martijn J."/>
            <person name="Lind A.E."/>
            <person name="van Eijk R."/>
            <person name="Schleper C."/>
            <person name="Guy L."/>
            <person name="Ettema T.J."/>
        </authorList>
    </citation>
    <scope>NUCLEOTIDE SEQUENCE</scope>
</reference>